<dbReference type="Pfam" id="PF06568">
    <property type="entry name" value="YjiS-like"/>
    <property type="match status" value="1"/>
</dbReference>
<evidence type="ECO:0000259" key="1">
    <source>
        <dbReference type="Pfam" id="PF06568"/>
    </source>
</evidence>
<dbReference type="InterPro" id="IPR009506">
    <property type="entry name" value="YjiS-like"/>
</dbReference>
<gene>
    <name evidence="2" type="ORF">SAMN04488094_102434</name>
</gene>
<sequence length="73" mass="8239">MTYVHTEARQNVGLVSSWFSGMLDEMKANAKRYKCYRATLNELKAMSNRELDDIGISPLSIRDVARDAARMAA</sequence>
<dbReference type="EMBL" id="FOLG01000002">
    <property type="protein sequence ID" value="SFC07067.1"/>
    <property type="molecule type" value="Genomic_DNA"/>
</dbReference>
<keyword evidence="3" id="KW-1185">Reference proteome</keyword>
<accession>A0A1I1G5Q7</accession>
<name>A0A1I1G5Q7_9RHOB</name>
<proteinExistence type="predicted"/>
<evidence type="ECO:0000313" key="2">
    <source>
        <dbReference type="EMBL" id="SFC07067.1"/>
    </source>
</evidence>
<reference evidence="2 3" key="1">
    <citation type="submission" date="2016-10" db="EMBL/GenBank/DDBJ databases">
        <authorList>
            <person name="de Groot N.N."/>
        </authorList>
    </citation>
    <scope>NUCLEOTIDE SEQUENCE [LARGE SCALE GENOMIC DNA]</scope>
    <source>
        <strain evidence="2 3">DSM 19548</strain>
    </source>
</reference>
<organism evidence="2 3">
    <name type="scientific">Tropicimonas isoalkanivorans</name>
    <dbReference type="NCBI Taxonomy" id="441112"/>
    <lineage>
        <taxon>Bacteria</taxon>
        <taxon>Pseudomonadati</taxon>
        <taxon>Pseudomonadota</taxon>
        <taxon>Alphaproteobacteria</taxon>
        <taxon>Rhodobacterales</taxon>
        <taxon>Roseobacteraceae</taxon>
        <taxon>Tropicimonas</taxon>
    </lineage>
</organism>
<dbReference type="RefSeq" id="WP_093359782.1">
    <property type="nucleotide sequence ID" value="NZ_FOLG01000002.1"/>
</dbReference>
<evidence type="ECO:0000313" key="3">
    <source>
        <dbReference type="Proteomes" id="UP000198728"/>
    </source>
</evidence>
<protein>
    <recommendedName>
        <fullName evidence="1">YjiS-like domain-containing protein</fullName>
    </recommendedName>
</protein>
<dbReference type="Proteomes" id="UP000198728">
    <property type="component" value="Unassembled WGS sequence"/>
</dbReference>
<feature type="domain" description="YjiS-like" evidence="1">
    <location>
        <begin position="28"/>
        <end position="58"/>
    </location>
</feature>
<dbReference type="AlphaFoldDB" id="A0A1I1G5Q7"/>